<evidence type="ECO:0000313" key="4">
    <source>
        <dbReference type="Proteomes" id="UP000320393"/>
    </source>
</evidence>
<gene>
    <name evidence="2" type="ORF">E6H02_01070</name>
    <name evidence="1" type="ORF">E6H04_08070</name>
</gene>
<dbReference type="Proteomes" id="UP000320393">
    <property type="component" value="Unassembled WGS sequence"/>
</dbReference>
<comment type="caution">
    <text evidence="1">The sequence shown here is derived from an EMBL/GenBank/DDBJ whole genome shotgun (WGS) entry which is preliminary data.</text>
</comment>
<dbReference type="EMBL" id="VBAO01000201">
    <property type="protein sequence ID" value="TMI80736.1"/>
    <property type="molecule type" value="Genomic_DNA"/>
</dbReference>
<name>A0A537JCD7_9BACT</name>
<evidence type="ECO:0000313" key="2">
    <source>
        <dbReference type="EMBL" id="TMJ16234.1"/>
    </source>
</evidence>
<dbReference type="AlphaFoldDB" id="A0A537JCD7"/>
<accession>A0A537JCD7</accession>
<proteinExistence type="predicted"/>
<evidence type="ECO:0000313" key="1">
    <source>
        <dbReference type="EMBL" id="TMI80736.1"/>
    </source>
</evidence>
<dbReference type="EMBL" id="VBAM01000029">
    <property type="protein sequence ID" value="TMJ16234.1"/>
    <property type="molecule type" value="Genomic_DNA"/>
</dbReference>
<dbReference type="Pfam" id="PF06243">
    <property type="entry name" value="PaaB"/>
    <property type="match status" value="1"/>
</dbReference>
<reference evidence="3 4" key="1">
    <citation type="journal article" date="2019" name="Nat. Microbiol.">
        <title>Mediterranean grassland soil C-N compound turnover is dependent on rainfall and depth, and is mediated by genomically divergent microorganisms.</title>
        <authorList>
            <person name="Diamond S."/>
            <person name="Andeer P.F."/>
            <person name="Li Z."/>
            <person name="Crits-Christoph A."/>
            <person name="Burstein D."/>
            <person name="Anantharaman K."/>
            <person name="Lane K.R."/>
            <person name="Thomas B.C."/>
            <person name="Pan C."/>
            <person name="Northen T.R."/>
            <person name="Banfield J.F."/>
        </authorList>
    </citation>
    <scope>NUCLEOTIDE SEQUENCE [LARGE SCALE GENOMIC DNA]</scope>
    <source>
        <strain evidence="2">NP_5</strain>
        <strain evidence="1">NP_7</strain>
    </source>
</reference>
<dbReference type="Proteomes" id="UP000320048">
    <property type="component" value="Unassembled WGS sequence"/>
</dbReference>
<organism evidence="1 3">
    <name type="scientific">Candidatus Segetimicrobium genomatis</name>
    <dbReference type="NCBI Taxonomy" id="2569760"/>
    <lineage>
        <taxon>Bacteria</taxon>
        <taxon>Bacillati</taxon>
        <taxon>Candidatus Sysuimicrobiota</taxon>
        <taxon>Candidatus Sysuimicrobiia</taxon>
        <taxon>Candidatus Sysuimicrobiales</taxon>
        <taxon>Candidatus Segetimicrobiaceae</taxon>
        <taxon>Candidatus Segetimicrobium</taxon>
    </lineage>
</organism>
<dbReference type="Gene3D" id="3.10.20.520">
    <property type="entry name" value="Phenylacetic acid degradation B"/>
    <property type="match status" value="1"/>
</dbReference>
<dbReference type="InterPro" id="IPR009359">
    <property type="entry name" value="PaaB"/>
</dbReference>
<sequence length="75" mass="8397">MQRIGDEPVYEVFARRVDGEPLRHVGSVAASGDALARVYARSIYDEESWIELYVVPRRAVIPVESVRTEAVDAHA</sequence>
<evidence type="ECO:0008006" key="5">
    <source>
        <dbReference type="Google" id="ProtNLM"/>
    </source>
</evidence>
<protein>
    <recommendedName>
        <fullName evidence="5">Phenylacetic acid degradation PaaB family protein</fullName>
    </recommendedName>
</protein>
<dbReference type="InterPro" id="IPR038693">
    <property type="entry name" value="PaaB_sf"/>
</dbReference>
<evidence type="ECO:0000313" key="3">
    <source>
        <dbReference type="Proteomes" id="UP000320048"/>
    </source>
</evidence>